<sequence length="150" mass="17906">MSEPEDTSDICDWLTSEPEEPEVYSDDEHHSNEHSQWKHWKWDRSGIQDVGLMIMERLGKVMDAPAMYTFYNGQRQEVYHLVQDLVWAGVWHGDVRLNQFVRRKPSLVCPRHGYAHRWRVIDFDLDEERAFLARASHQIFKFPTFWGGEE</sequence>
<organism evidence="2 3">
    <name type="scientific">Gloeophyllum trabeum (strain ATCC 11539 / FP-39264 / Madison 617)</name>
    <name type="common">Brown rot fungus</name>
    <dbReference type="NCBI Taxonomy" id="670483"/>
    <lineage>
        <taxon>Eukaryota</taxon>
        <taxon>Fungi</taxon>
        <taxon>Dikarya</taxon>
        <taxon>Basidiomycota</taxon>
        <taxon>Agaricomycotina</taxon>
        <taxon>Agaricomycetes</taxon>
        <taxon>Gloeophyllales</taxon>
        <taxon>Gloeophyllaceae</taxon>
        <taxon>Gloeophyllum</taxon>
    </lineage>
</organism>
<evidence type="ECO:0000313" key="2">
    <source>
        <dbReference type="EMBL" id="EPQ58085.1"/>
    </source>
</evidence>
<dbReference type="AlphaFoldDB" id="S7RTS8"/>
<proteinExistence type="predicted"/>
<dbReference type="HOGENOM" id="CLU_111213_0_0_1"/>
<evidence type="ECO:0000313" key="3">
    <source>
        <dbReference type="Proteomes" id="UP000030669"/>
    </source>
</evidence>
<dbReference type="eggNOG" id="ENOG502SV4Q">
    <property type="taxonomic scope" value="Eukaryota"/>
</dbReference>
<accession>S7RTS8</accession>
<gene>
    <name evidence="2" type="ORF">GLOTRDRAFT_119962</name>
</gene>
<dbReference type="EMBL" id="KB469298">
    <property type="protein sequence ID" value="EPQ58085.1"/>
    <property type="molecule type" value="Genomic_DNA"/>
</dbReference>
<name>S7RTS8_GLOTA</name>
<dbReference type="Proteomes" id="UP000030669">
    <property type="component" value="Unassembled WGS sequence"/>
</dbReference>
<dbReference type="OrthoDB" id="3182995at2759"/>
<keyword evidence="3" id="KW-1185">Reference proteome</keyword>
<dbReference type="GeneID" id="19300593"/>
<protein>
    <submittedName>
        <fullName evidence="2">Uncharacterized protein</fullName>
    </submittedName>
</protein>
<dbReference type="RefSeq" id="XP_007863361.1">
    <property type="nucleotide sequence ID" value="XM_007865170.1"/>
</dbReference>
<reference evidence="2 3" key="1">
    <citation type="journal article" date="2012" name="Science">
        <title>The Paleozoic origin of enzymatic lignin decomposition reconstructed from 31 fungal genomes.</title>
        <authorList>
            <person name="Floudas D."/>
            <person name="Binder M."/>
            <person name="Riley R."/>
            <person name="Barry K."/>
            <person name="Blanchette R.A."/>
            <person name="Henrissat B."/>
            <person name="Martinez A.T."/>
            <person name="Otillar R."/>
            <person name="Spatafora J.W."/>
            <person name="Yadav J.S."/>
            <person name="Aerts A."/>
            <person name="Benoit I."/>
            <person name="Boyd A."/>
            <person name="Carlson A."/>
            <person name="Copeland A."/>
            <person name="Coutinho P.M."/>
            <person name="de Vries R.P."/>
            <person name="Ferreira P."/>
            <person name="Findley K."/>
            <person name="Foster B."/>
            <person name="Gaskell J."/>
            <person name="Glotzer D."/>
            <person name="Gorecki P."/>
            <person name="Heitman J."/>
            <person name="Hesse C."/>
            <person name="Hori C."/>
            <person name="Igarashi K."/>
            <person name="Jurgens J.A."/>
            <person name="Kallen N."/>
            <person name="Kersten P."/>
            <person name="Kohler A."/>
            <person name="Kuees U."/>
            <person name="Kumar T.K.A."/>
            <person name="Kuo A."/>
            <person name="LaButti K."/>
            <person name="Larrondo L.F."/>
            <person name="Lindquist E."/>
            <person name="Ling A."/>
            <person name="Lombard V."/>
            <person name="Lucas S."/>
            <person name="Lundell T."/>
            <person name="Martin R."/>
            <person name="McLaughlin D.J."/>
            <person name="Morgenstern I."/>
            <person name="Morin E."/>
            <person name="Murat C."/>
            <person name="Nagy L.G."/>
            <person name="Nolan M."/>
            <person name="Ohm R.A."/>
            <person name="Patyshakuliyeva A."/>
            <person name="Rokas A."/>
            <person name="Ruiz-Duenas F.J."/>
            <person name="Sabat G."/>
            <person name="Salamov A."/>
            <person name="Samejima M."/>
            <person name="Schmutz J."/>
            <person name="Slot J.C."/>
            <person name="St John F."/>
            <person name="Stenlid J."/>
            <person name="Sun H."/>
            <person name="Sun S."/>
            <person name="Syed K."/>
            <person name="Tsang A."/>
            <person name="Wiebenga A."/>
            <person name="Young D."/>
            <person name="Pisabarro A."/>
            <person name="Eastwood D.C."/>
            <person name="Martin F."/>
            <person name="Cullen D."/>
            <person name="Grigoriev I.V."/>
            <person name="Hibbett D.S."/>
        </authorList>
    </citation>
    <scope>NUCLEOTIDE SEQUENCE [LARGE SCALE GENOMIC DNA]</scope>
    <source>
        <strain evidence="2 3">ATCC 11539</strain>
    </source>
</reference>
<feature type="region of interest" description="Disordered" evidence="1">
    <location>
        <begin position="1"/>
        <end position="29"/>
    </location>
</feature>
<evidence type="ECO:0000256" key="1">
    <source>
        <dbReference type="SAM" id="MobiDB-lite"/>
    </source>
</evidence>
<dbReference type="KEGG" id="gtr:GLOTRDRAFT_119962"/>